<dbReference type="EMBL" id="REFW01000001">
    <property type="protein sequence ID" value="RMB61625.1"/>
    <property type="molecule type" value="Genomic_DNA"/>
</dbReference>
<sequence>MRDLRTLGHSGLLVSPLTLGTMTMANPGWGSDEKESGRILDRFLQAGGNAIDTADVYADGATEELLGRLISDRGIRDAVVIATKYGFGGGGGLVTGGAGRATMVRALEGSLRRLATDRIDLYWMHTWDGLTPASEVVQGMADLIAAGKVSHWGLSNTPAWFAAQAITLARAHGLPTPIALQLEYSLVARDIEREHVPAARELGMGVVPWSPLAGGFLTGKYRRDDPAAAAGGRLTKDNPFSDSKFTDHNWAVLDALAEVAEGVGRPAAEVATAWVLDRPAVDTVLVGARTLDQLNTSLAAAEHPLPSDARERLDAASAQDLGYPYDIFTPRMAANICGGGTPVHRLR</sequence>
<evidence type="ECO:0000256" key="1">
    <source>
        <dbReference type="ARBA" id="ARBA00023002"/>
    </source>
</evidence>
<feature type="domain" description="NADP-dependent oxidoreductase" evidence="2">
    <location>
        <begin position="16"/>
        <end position="316"/>
    </location>
</feature>
<dbReference type="GO" id="GO:0016491">
    <property type="term" value="F:oxidoreductase activity"/>
    <property type="evidence" value="ECO:0007669"/>
    <property type="project" value="UniProtKB-KW"/>
</dbReference>
<dbReference type="CDD" id="cd19080">
    <property type="entry name" value="AKR_AKR9A_9B"/>
    <property type="match status" value="1"/>
</dbReference>
<keyword evidence="1" id="KW-0560">Oxidoreductase</keyword>
<evidence type="ECO:0000313" key="3">
    <source>
        <dbReference type="EMBL" id="RMB61625.1"/>
    </source>
</evidence>
<dbReference type="Pfam" id="PF00248">
    <property type="entry name" value="Aldo_ket_red"/>
    <property type="match status" value="1"/>
</dbReference>
<dbReference type="AlphaFoldDB" id="A0A3M0G9K2"/>
<evidence type="ECO:0000259" key="2">
    <source>
        <dbReference type="Pfam" id="PF00248"/>
    </source>
</evidence>
<dbReference type="PANTHER" id="PTHR43364:SF4">
    <property type="entry name" value="NAD(P)-LINKED OXIDOREDUCTASE SUPERFAMILY PROTEIN"/>
    <property type="match status" value="1"/>
</dbReference>
<evidence type="ECO:0000313" key="4">
    <source>
        <dbReference type="Proteomes" id="UP000275256"/>
    </source>
</evidence>
<gene>
    <name evidence="3" type="ORF">EAX62_03050</name>
</gene>
<dbReference type="Proteomes" id="UP000275256">
    <property type="component" value="Unassembled WGS sequence"/>
</dbReference>
<dbReference type="OrthoDB" id="3664926at2"/>
<dbReference type="FunFam" id="3.20.20.100:FF:000004">
    <property type="entry name" value="Oxidoreductase, aldo/keto reductase"/>
    <property type="match status" value="1"/>
</dbReference>
<dbReference type="InterPro" id="IPR023210">
    <property type="entry name" value="NADP_OxRdtase_dom"/>
</dbReference>
<protein>
    <submittedName>
        <fullName evidence="3">Aldo/keto reductase</fullName>
    </submittedName>
</protein>
<dbReference type="InterPro" id="IPR050523">
    <property type="entry name" value="AKR_Detox_Biosynth"/>
</dbReference>
<dbReference type="PANTHER" id="PTHR43364">
    <property type="entry name" value="NADH-SPECIFIC METHYLGLYOXAL REDUCTASE-RELATED"/>
    <property type="match status" value="1"/>
</dbReference>
<comment type="caution">
    <text evidence="3">The sequence shown here is derived from an EMBL/GenBank/DDBJ whole genome shotgun (WGS) entry which is preliminary data.</text>
</comment>
<dbReference type="SUPFAM" id="SSF51430">
    <property type="entry name" value="NAD(P)-linked oxidoreductase"/>
    <property type="match status" value="1"/>
</dbReference>
<name>A0A3M0G9K2_9ACTN</name>
<dbReference type="RefSeq" id="WP_121900172.1">
    <property type="nucleotide sequence ID" value="NZ_REFW01000001.1"/>
</dbReference>
<organism evidence="3 4">
    <name type="scientific">Tessaracoccus antarcticus</name>
    <dbReference type="NCBI Taxonomy" id="2479848"/>
    <lineage>
        <taxon>Bacteria</taxon>
        <taxon>Bacillati</taxon>
        <taxon>Actinomycetota</taxon>
        <taxon>Actinomycetes</taxon>
        <taxon>Propionibacteriales</taxon>
        <taxon>Propionibacteriaceae</taxon>
        <taxon>Tessaracoccus</taxon>
    </lineage>
</organism>
<reference evidence="3 4" key="1">
    <citation type="submission" date="2018-10" db="EMBL/GenBank/DDBJ databases">
        <title>Tessaracoccus antarcticuss sp. nov., isolated from sediment.</title>
        <authorList>
            <person name="Zhou L.Y."/>
            <person name="Du Z.J."/>
        </authorList>
    </citation>
    <scope>NUCLEOTIDE SEQUENCE [LARGE SCALE GENOMIC DNA]</scope>
    <source>
        <strain evidence="3 4">JDX10</strain>
    </source>
</reference>
<dbReference type="Gene3D" id="3.20.20.100">
    <property type="entry name" value="NADP-dependent oxidoreductase domain"/>
    <property type="match status" value="1"/>
</dbReference>
<keyword evidence="4" id="KW-1185">Reference proteome</keyword>
<proteinExistence type="predicted"/>
<accession>A0A3M0G9K2</accession>
<dbReference type="GO" id="GO:0005829">
    <property type="term" value="C:cytosol"/>
    <property type="evidence" value="ECO:0007669"/>
    <property type="project" value="TreeGrafter"/>
</dbReference>
<dbReference type="InterPro" id="IPR036812">
    <property type="entry name" value="NAD(P)_OxRdtase_dom_sf"/>
</dbReference>